<feature type="domain" description="HTH cro/C1-type" evidence="1">
    <location>
        <begin position="52"/>
        <end position="105"/>
    </location>
</feature>
<organism evidence="2 3">
    <name type="scientific">Paenibacillus vulneris</name>
    <dbReference type="NCBI Taxonomy" id="1133364"/>
    <lineage>
        <taxon>Bacteria</taxon>
        <taxon>Bacillati</taxon>
        <taxon>Bacillota</taxon>
        <taxon>Bacilli</taxon>
        <taxon>Bacillales</taxon>
        <taxon>Paenibacillaceae</taxon>
        <taxon>Paenibacillus</taxon>
    </lineage>
</organism>
<dbReference type="Proteomes" id="UP001597180">
    <property type="component" value="Unassembled WGS sequence"/>
</dbReference>
<sequence>MANDNSFDIDSINEEEVIKNLLTFTDEEFIKIYKSKSITPLKNIDNVLAKVLKACRKRANMTQDELSCLLDISRSAISKYERNNKIVKADFLYQLCEITNSRDAFVALVHGQEGVNWLIQRFKKAGVWED</sequence>
<dbReference type="EMBL" id="JBHTLU010000012">
    <property type="protein sequence ID" value="MFD1219554.1"/>
    <property type="molecule type" value="Genomic_DNA"/>
</dbReference>
<accession>A0ABW3UGW6</accession>
<dbReference type="SUPFAM" id="SSF47413">
    <property type="entry name" value="lambda repressor-like DNA-binding domains"/>
    <property type="match status" value="1"/>
</dbReference>
<dbReference type="RefSeq" id="WP_345595040.1">
    <property type="nucleotide sequence ID" value="NZ_BAABJG010000055.1"/>
</dbReference>
<evidence type="ECO:0000259" key="1">
    <source>
        <dbReference type="PROSITE" id="PS50943"/>
    </source>
</evidence>
<keyword evidence="3" id="KW-1185">Reference proteome</keyword>
<proteinExistence type="predicted"/>
<dbReference type="PROSITE" id="PS50943">
    <property type="entry name" value="HTH_CROC1"/>
    <property type="match status" value="1"/>
</dbReference>
<dbReference type="InterPro" id="IPR010982">
    <property type="entry name" value="Lambda_DNA-bd_dom_sf"/>
</dbReference>
<reference evidence="3" key="1">
    <citation type="journal article" date="2019" name="Int. J. Syst. Evol. Microbiol.">
        <title>The Global Catalogue of Microorganisms (GCM) 10K type strain sequencing project: providing services to taxonomists for standard genome sequencing and annotation.</title>
        <authorList>
            <consortium name="The Broad Institute Genomics Platform"/>
            <consortium name="The Broad Institute Genome Sequencing Center for Infectious Disease"/>
            <person name="Wu L."/>
            <person name="Ma J."/>
        </authorList>
    </citation>
    <scope>NUCLEOTIDE SEQUENCE [LARGE SCALE GENOMIC DNA]</scope>
    <source>
        <strain evidence="3">CCUG 53270</strain>
    </source>
</reference>
<comment type="caution">
    <text evidence="2">The sequence shown here is derived from an EMBL/GenBank/DDBJ whole genome shotgun (WGS) entry which is preliminary data.</text>
</comment>
<dbReference type="CDD" id="cd00093">
    <property type="entry name" value="HTH_XRE"/>
    <property type="match status" value="1"/>
</dbReference>
<dbReference type="Gene3D" id="1.10.260.40">
    <property type="entry name" value="lambda repressor-like DNA-binding domains"/>
    <property type="match status" value="1"/>
</dbReference>
<protein>
    <submittedName>
        <fullName evidence="2">Helix-turn-helix domain-containing protein</fullName>
    </submittedName>
</protein>
<evidence type="ECO:0000313" key="2">
    <source>
        <dbReference type="EMBL" id="MFD1219554.1"/>
    </source>
</evidence>
<dbReference type="Pfam" id="PF01381">
    <property type="entry name" value="HTH_3"/>
    <property type="match status" value="1"/>
</dbReference>
<dbReference type="SMART" id="SM00530">
    <property type="entry name" value="HTH_XRE"/>
    <property type="match status" value="1"/>
</dbReference>
<evidence type="ECO:0000313" key="3">
    <source>
        <dbReference type="Proteomes" id="UP001597180"/>
    </source>
</evidence>
<gene>
    <name evidence="2" type="ORF">ACFQ4B_05455</name>
</gene>
<dbReference type="InterPro" id="IPR001387">
    <property type="entry name" value="Cro/C1-type_HTH"/>
</dbReference>
<name>A0ABW3UGW6_9BACL</name>